<keyword evidence="5 10" id="KW-0256">Endoplasmic reticulum</keyword>
<dbReference type="Pfam" id="PF03062">
    <property type="entry name" value="MBOAT"/>
    <property type="match status" value="1"/>
</dbReference>
<dbReference type="PANTHER" id="PTHR10408:SF9">
    <property type="entry name" value="STEROL O-ACYLTRANSFERASE 2-RELATED"/>
    <property type="match status" value="1"/>
</dbReference>
<sequence>MISATPARSESSSSHLEKDFGMSETPKVDYKHPKRMYRPLEYTSTPSIFTRTHQRNNIDFTGFFVLFWVSVGAMILINSLDNLEKTGELFGNNIFQFFKTNLLDLARADLFTSSLFFLSFPFQKLFASGTLRWYGSGIYLYSASILAFLVHSILRCCLSDWSWTHRSFFILHSLLILMKIHSYNAVNGWFSYCYHEARRLHAKSMSLSEPEKRNFKIFEESIYEHGKRYPANLTFVNALTFLFMPTVCYQLYFPRTSHIRFMYLLECALGTFGCIFLLVIISENYMIPILLRAIRWVLEAPEDASTYYFVLQLGKTVTYLMFPFMLSFLLVFWVIFEGICNFSAEITRFADRNFYDDWWNCWTWDQFARTWNKPVHYFLFRHVYCPFNIIFSKLTSTTLTFFVSSVLHELVMACITKKIRGYGLFFQMTQIPSILIQRQKFIRKHRLLGNVSFWVSILIGIALIGVLYILY</sequence>
<keyword evidence="7 10" id="KW-0472">Membrane</keyword>
<feature type="transmembrane region" description="Helical" evidence="13">
    <location>
        <begin position="317"/>
        <end position="336"/>
    </location>
</feature>
<reference evidence="14 15" key="1">
    <citation type="journal article" date="2023" name="G3 (Bethesda)">
        <title>A high-quality reference genome for the fission yeast Schizosaccharomyces osmophilus.</title>
        <authorList>
            <person name="Jia G.S."/>
            <person name="Zhang W.C."/>
            <person name="Liang Y."/>
            <person name="Liu X.H."/>
            <person name="Rhind N."/>
            <person name="Pidoux A."/>
            <person name="Brysch-Herzberg M."/>
            <person name="Du L.L."/>
        </authorList>
    </citation>
    <scope>NUCLEOTIDE SEQUENCE [LARGE SCALE GENOMIC DNA]</scope>
    <source>
        <strain evidence="14 15">CBS 15793</strain>
    </source>
</reference>
<keyword evidence="15" id="KW-1185">Reference proteome</keyword>
<feature type="transmembrane region" description="Helical" evidence="13">
    <location>
        <begin position="169"/>
        <end position="190"/>
    </location>
</feature>
<dbReference type="GO" id="GO:0008204">
    <property type="term" value="P:ergosterol metabolic process"/>
    <property type="evidence" value="ECO:0007669"/>
    <property type="project" value="TreeGrafter"/>
</dbReference>
<dbReference type="GO" id="GO:0034737">
    <property type="term" value="F:ergosterol O-acyltransferase activity"/>
    <property type="evidence" value="ECO:0007669"/>
    <property type="project" value="TreeGrafter"/>
</dbReference>
<dbReference type="InterPro" id="IPR014371">
    <property type="entry name" value="Oat_ACAT_DAG_ARE"/>
</dbReference>
<dbReference type="RefSeq" id="XP_056039392.1">
    <property type="nucleotide sequence ID" value="XM_056182908.1"/>
</dbReference>
<evidence type="ECO:0000256" key="9">
    <source>
        <dbReference type="ARBA" id="ARBA00023568"/>
    </source>
</evidence>
<gene>
    <name evidence="14" type="primary">are2</name>
    <name evidence="14" type="ORF">SOMG_04121</name>
</gene>
<evidence type="ECO:0000256" key="12">
    <source>
        <dbReference type="SAM" id="MobiDB-lite"/>
    </source>
</evidence>
<evidence type="ECO:0000256" key="6">
    <source>
        <dbReference type="ARBA" id="ARBA00022989"/>
    </source>
</evidence>
<keyword evidence="4 13" id="KW-0812">Transmembrane</keyword>
<evidence type="ECO:0000256" key="7">
    <source>
        <dbReference type="ARBA" id="ARBA00023136"/>
    </source>
</evidence>
<dbReference type="Proteomes" id="UP001212411">
    <property type="component" value="Chromosome 3"/>
</dbReference>
<evidence type="ECO:0000256" key="10">
    <source>
        <dbReference type="PIRNR" id="PIRNR000439"/>
    </source>
</evidence>
<dbReference type="KEGG" id="som:SOMG_04121"/>
<evidence type="ECO:0000256" key="8">
    <source>
        <dbReference type="ARBA" id="ARBA00023315"/>
    </source>
</evidence>
<evidence type="ECO:0000256" key="5">
    <source>
        <dbReference type="ARBA" id="ARBA00022824"/>
    </source>
</evidence>
<evidence type="ECO:0000313" key="15">
    <source>
        <dbReference type="Proteomes" id="UP001212411"/>
    </source>
</evidence>
<dbReference type="PIRSF" id="PIRSF000439">
    <property type="entry name" value="Oat_ACAT_DAG_ARE"/>
    <property type="match status" value="1"/>
</dbReference>
<accession>A0AAE9WF47</accession>
<evidence type="ECO:0000256" key="3">
    <source>
        <dbReference type="ARBA" id="ARBA00022679"/>
    </source>
</evidence>
<feature type="transmembrane region" description="Helical" evidence="13">
    <location>
        <begin position="261"/>
        <end position="281"/>
    </location>
</feature>
<protein>
    <recommendedName>
        <fullName evidence="10">O-acyltransferase</fullName>
    </recommendedName>
</protein>
<comment type="function">
    <text evidence="9">Sterol O-acyltransferase that catalyzes the formation of stery esters.</text>
</comment>
<dbReference type="GO" id="GO:0005789">
    <property type="term" value="C:endoplasmic reticulum membrane"/>
    <property type="evidence" value="ECO:0007669"/>
    <property type="project" value="UniProtKB-SubCell"/>
</dbReference>
<feature type="active site" evidence="11">
    <location>
        <position position="408"/>
    </location>
</feature>
<keyword evidence="8 10" id="KW-0012">Acyltransferase</keyword>
<dbReference type="EMBL" id="CP115613">
    <property type="protein sequence ID" value="WBW75149.1"/>
    <property type="molecule type" value="Genomic_DNA"/>
</dbReference>
<feature type="transmembrane region" description="Helical" evidence="13">
    <location>
        <begin position="60"/>
        <end position="80"/>
    </location>
</feature>
<evidence type="ECO:0000256" key="11">
    <source>
        <dbReference type="PIRSR" id="PIRSR000439-1"/>
    </source>
</evidence>
<feature type="transmembrane region" description="Helical" evidence="13">
    <location>
        <begin position="447"/>
        <end position="470"/>
    </location>
</feature>
<keyword evidence="6 13" id="KW-1133">Transmembrane helix</keyword>
<comment type="subcellular location">
    <subcellularLocation>
        <location evidence="1 10">Endoplasmic reticulum membrane</location>
        <topology evidence="1 10">Multi-pass membrane protein</topology>
    </subcellularLocation>
</comment>
<feature type="compositionally biased region" description="Basic and acidic residues" evidence="12">
    <location>
        <begin position="15"/>
        <end position="27"/>
    </location>
</feature>
<feature type="transmembrane region" description="Helical" evidence="13">
    <location>
        <begin position="138"/>
        <end position="157"/>
    </location>
</feature>
<organism evidence="14 15">
    <name type="scientific">Schizosaccharomyces osmophilus</name>
    <dbReference type="NCBI Taxonomy" id="2545709"/>
    <lineage>
        <taxon>Eukaryota</taxon>
        <taxon>Fungi</taxon>
        <taxon>Dikarya</taxon>
        <taxon>Ascomycota</taxon>
        <taxon>Taphrinomycotina</taxon>
        <taxon>Schizosaccharomycetes</taxon>
        <taxon>Schizosaccharomycetales</taxon>
        <taxon>Schizosaccharomycetaceae</taxon>
        <taxon>Schizosaccharomyces</taxon>
    </lineage>
</organism>
<keyword evidence="3 10" id="KW-0808">Transferase</keyword>
<feature type="transmembrane region" description="Helical" evidence="13">
    <location>
        <begin position="229"/>
        <end position="249"/>
    </location>
</feature>
<evidence type="ECO:0000256" key="13">
    <source>
        <dbReference type="SAM" id="Phobius"/>
    </source>
</evidence>
<evidence type="ECO:0000256" key="4">
    <source>
        <dbReference type="ARBA" id="ARBA00022692"/>
    </source>
</evidence>
<comment type="similarity">
    <text evidence="2 10">Belongs to the membrane-bound acyltransferase family. Sterol o-acyltransferase subfamily.</text>
</comment>
<dbReference type="AlphaFoldDB" id="A0AAE9WF47"/>
<evidence type="ECO:0000313" key="14">
    <source>
        <dbReference type="EMBL" id="WBW75149.1"/>
    </source>
</evidence>
<proteinExistence type="inferred from homology"/>
<dbReference type="InterPro" id="IPR004299">
    <property type="entry name" value="MBOAT_fam"/>
</dbReference>
<feature type="region of interest" description="Disordered" evidence="12">
    <location>
        <begin position="1"/>
        <end position="27"/>
    </location>
</feature>
<evidence type="ECO:0000256" key="1">
    <source>
        <dbReference type="ARBA" id="ARBA00004477"/>
    </source>
</evidence>
<evidence type="ECO:0000256" key="2">
    <source>
        <dbReference type="ARBA" id="ARBA00009010"/>
    </source>
</evidence>
<dbReference type="PANTHER" id="PTHR10408">
    <property type="entry name" value="STEROL O-ACYLTRANSFERASE"/>
    <property type="match status" value="1"/>
</dbReference>
<name>A0AAE9WF47_9SCHI</name>
<dbReference type="GeneID" id="80877597"/>